<protein>
    <recommendedName>
        <fullName evidence="11">Protein kinase domain-containing protein</fullName>
    </recommendedName>
</protein>
<keyword evidence="1" id="KW-0723">Serine/threonine-protein kinase</keyword>
<dbReference type="FunFam" id="3.30.200.20:FF:000042">
    <property type="entry name" value="Aurora kinase A"/>
    <property type="match status" value="1"/>
</dbReference>
<reference evidence="10" key="1">
    <citation type="submission" date="2016-04" db="EMBL/GenBank/DDBJ databases">
        <title>Comparative genomics of biotechnologically important yeasts.</title>
        <authorList>
            <consortium name="DOE Joint Genome Institute"/>
            <person name="Riley R."/>
            <person name="Haridas S."/>
            <person name="Wolfe K.H."/>
            <person name="Lopes M.R."/>
            <person name="Hittinger C.T."/>
            <person name="Goker M."/>
            <person name="Salamov A."/>
            <person name="Wisecaver J."/>
            <person name="Long T.M."/>
            <person name="Aerts A.L."/>
            <person name="Barry K."/>
            <person name="Choi C."/>
            <person name="Clum A."/>
            <person name="Coughlan A.Y."/>
            <person name="Deshpande S."/>
            <person name="Douglass A.P."/>
            <person name="Hanson S.J."/>
            <person name="Klenk H.-P."/>
            <person name="Labutti K."/>
            <person name="Lapidus A."/>
            <person name="Lindquist E."/>
            <person name="Lipzen A."/>
            <person name="Meier-Kolthoff J.P."/>
            <person name="Ohm R.A."/>
            <person name="Otillar R.P."/>
            <person name="Pangilinan J."/>
            <person name="Peng Y."/>
            <person name="Rokas A."/>
            <person name="Rosa C.A."/>
            <person name="Scheuner C."/>
            <person name="Sibirny A.A."/>
            <person name="Slot J.C."/>
            <person name="Stielow J.B."/>
            <person name="Sun H."/>
            <person name="Kurtzman C.P."/>
            <person name="Blackwell M."/>
            <person name="Grigoriev I.V."/>
            <person name="Jeffries T.W."/>
        </authorList>
    </citation>
    <scope>NUCLEOTIDE SEQUENCE [LARGE SCALE GENOMIC DNA]</scope>
    <source>
        <strain evidence="10">NRRL YB-2248</strain>
    </source>
</reference>
<organism evidence="9 10">
    <name type="scientific">[Candida] arabinofermentans NRRL YB-2248</name>
    <dbReference type="NCBI Taxonomy" id="983967"/>
    <lineage>
        <taxon>Eukaryota</taxon>
        <taxon>Fungi</taxon>
        <taxon>Dikarya</taxon>
        <taxon>Ascomycota</taxon>
        <taxon>Saccharomycotina</taxon>
        <taxon>Pichiomycetes</taxon>
        <taxon>Pichiales</taxon>
        <taxon>Pichiaceae</taxon>
        <taxon>Ogataea</taxon>
        <taxon>Ogataea/Candida clade</taxon>
    </lineage>
</organism>
<keyword evidence="2" id="KW-0597">Phosphoprotein</keyword>
<dbReference type="CDD" id="cd05123">
    <property type="entry name" value="STKc_AGC"/>
    <property type="match status" value="1"/>
</dbReference>
<accession>A0A1E4T975</accession>
<dbReference type="SUPFAM" id="SSF56112">
    <property type="entry name" value="Protein kinase-like (PK-like)"/>
    <property type="match status" value="1"/>
</dbReference>
<gene>
    <name evidence="9" type="ORF">CANARDRAFT_193992</name>
</gene>
<dbReference type="InterPro" id="IPR011009">
    <property type="entry name" value="Kinase-like_dom_sf"/>
</dbReference>
<dbReference type="InterPro" id="IPR045270">
    <property type="entry name" value="STKc_AGC"/>
</dbReference>
<dbReference type="Pfam" id="PF00069">
    <property type="entry name" value="Pkinase"/>
    <property type="match status" value="1"/>
</dbReference>
<keyword evidence="5" id="KW-0418">Kinase</keyword>
<dbReference type="GO" id="GO:0004674">
    <property type="term" value="F:protein serine/threonine kinase activity"/>
    <property type="evidence" value="ECO:0007669"/>
    <property type="project" value="UniProtKB-KW"/>
</dbReference>
<evidence type="ECO:0000313" key="9">
    <source>
        <dbReference type="EMBL" id="ODV88208.1"/>
    </source>
</evidence>
<evidence type="ECO:0000256" key="3">
    <source>
        <dbReference type="ARBA" id="ARBA00022679"/>
    </source>
</evidence>
<proteinExistence type="predicted"/>
<dbReference type="FunFam" id="1.10.510.10:FF:000048">
    <property type="entry name" value="Protein kinase C"/>
    <property type="match status" value="1"/>
</dbReference>
<dbReference type="STRING" id="983967.A0A1E4T975"/>
<keyword evidence="3" id="KW-0808">Transferase</keyword>
<evidence type="ECO:0000256" key="2">
    <source>
        <dbReference type="ARBA" id="ARBA00022553"/>
    </source>
</evidence>
<evidence type="ECO:0000259" key="7">
    <source>
        <dbReference type="PROSITE" id="PS50011"/>
    </source>
</evidence>
<dbReference type="SMART" id="SM00133">
    <property type="entry name" value="S_TK_X"/>
    <property type="match status" value="1"/>
</dbReference>
<dbReference type="SMART" id="SM00220">
    <property type="entry name" value="S_TKc"/>
    <property type="match status" value="1"/>
</dbReference>
<evidence type="ECO:0000313" key="10">
    <source>
        <dbReference type="Proteomes" id="UP000094801"/>
    </source>
</evidence>
<dbReference type="PANTHER" id="PTHR24351">
    <property type="entry name" value="RIBOSOMAL PROTEIN S6 KINASE"/>
    <property type="match status" value="1"/>
</dbReference>
<dbReference type="InterPro" id="IPR008271">
    <property type="entry name" value="Ser/Thr_kinase_AS"/>
</dbReference>
<evidence type="ECO:0000256" key="6">
    <source>
        <dbReference type="ARBA" id="ARBA00022840"/>
    </source>
</evidence>
<evidence type="ECO:0008006" key="11">
    <source>
        <dbReference type="Google" id="ProtNLM"/>
    </source>
</evidence>
<name>A0A1E4T975_9ASCO</name>
<dbReference type="PROSITE" id="PS50011">
    <property type="entry name" value="PROTEIN_KINASE_DOM"/>
    <property type="match status" value="1"/>
</dbReference>
<dbReference type="OrthoDB" id="63267at2759"/>
<feature type="domain" description="AGC-kinase C-terminal" evidence="8">
    <location>
        <begin position="348"/>
        <end position="448"/>
    </location>
</feature>
<evidence type="ECO:0000256" key="1">
    <source>
        <dbReference type="ARBA" id="ARBA00022527"/>
    </source>
</evidence>
<dbReference type="Gene3D" id="1.10.510.10">
    <property type="entry name" value="Transferase(Phosphotransferase) domain 1"/>
    <property type="match status" value="1"/>
</dbReference>
<evidence type="ECO:0000259" key="8">
    <source>
        <dbReference type="PROSITE" id="PS51285"/>
    </source>
</evidence>
<dbReference type="PROSITE" id="PS00108">
    <property type="entry name" value="PROTEIN_KINASE_ST"/>
    <property type="match status" value="1"/>
</dbReference>
<evidence type="ECO:0000256" key="4">
    <source>
        <dbReference type="ARBA" id="ARBA00022741"/>
    </source>
</evidence>
<dbReference type="PROSITE" id="PS51285">
    <property type="entry name" value="AGC_KINASE_CTER"/>
    <property type="match status" value="1"/>
</dbReference>
<keyword evidence="6" id="KW-0067">ATP-binding</keyword>
<dbReference type="GO" id="GO:0005524">
    <property type="term" value="F:ATP binding"/>
    <property type="evidence" value="ECO:0007669"/>
    <property type="project" value="UniProtKB-KW"/>
</dbReference>
<sequence>MADIFDFDEEELSSKLAKGLTIVTNEKDDIINGYMPIVNEDQEQDDLDNRLGTSYEVNFDEIYEANESRQNSSVNVKSLSTNTPKKLTIQDFEPIKVLGKGSYGKVILVKDKENGKLFAQKQLKKASMIVNTANYERTLTERTILERVRHPNIVKLYYALQDFDKVYLMLEYLEGGELFHHLSQERILSEKVACFYIAEMILALRHLHMNAGVIYRDLKPENCMLNRRGHLVLTDFGLSKVSNESNSLFGTAQYIAPEVIKGETYDSQCDWWSLGTVLYDLLTGSPPFTGNNNKKIMDKVLTQKVKFPFYLSQDARDLLSKLLNKNPAKRLNCDTNFDDKVKTHRFFRYINWDLLIHQNDELQPPPLRPIITNPELAENFDEEFTSMKITPPSSPLDYSLFDRFEESRSDSTSSYITIKKPKPNAESGFDESVYFNNFSYTHEETFLR</sequence>
<dbReference type="InterPro" id="IPR000719">
    <property type="entry name" value="Prot_kinase_dom"/>
</dbReference>
<feature type="domain" description="Protein kinase" evidence="7">
    <location>
        <begin position="92"/>
        <end position="347"/>
    </location>
</feature>
<dbReference type="Proteomes" id="UP000094801">
    <property type="component" value="Unassembled WGS sequence"/>
</dbReference>
<keyword evidence="4" id="KW-0547">Nucleotide-binding</keyword>
<dbReference type="AlphaFoldDB" id="A0A1E4T975"/>
<dbReference type="EMBL" id="KV453847">
    <property type="protein sequence ID" value="ODV88208.1"/>
    <property type="molecule type" value="Genomic_DNA"/>
</dbReference>
<evidence type="ECO:0000256" key="5">
    <source>
        <dbReference type="ARBA" id="ARBA00022777"/>
    </source>
</evidence>
<dbReference type="Gene3D" id="3.30.200.20">
    <property type="entry name" value="Phosphorylase Kinase, domain 1"/>
    <property type="match status" value="1"/>
</dbReference>
<keyword evidence="10" id="KW-1185">Reference proteome</keyword>
<dbReference type="InterPro" id="IPR000961">
    <property type="entry name" value="AGC-kinase_C"/>
</dbReference>